<dbReference type="InterPro" id="IPR032421">
    <property type="entry name" value="PMT_4TMC"/>
</dbReference>
<dbReference type="GO" id="GO:0004169">
    <property type="term" value="F:dolichyl-phosphate-mannose-protein mannosyltransferase activity"/>
    <property type="evidence" value="ECO:0007669"/>
    <property type="project" value="UniProtKB-UniRule"/>
</dbReference>
<keyword evidence="8" id="KW-0677">Repeat</keyword>
<feature type="transmembrane region" description="Helical" evidence="14">
    <location>
        <begin position="702"/>
        <end position="719"/>
    </location>
</feature>
<evidence type="ECO:0000256" key="4">
    <source>
        <dbReference type="ARBA" id="ARBA00012839"/>
    </source>
</evidence>
<dbReference type="InterPro" id="IPR016093">
    <property type="entry name" value="MIR_motif"/>
</dbReference>
<keyword evidence="5 14" id="KW-0328">Glycosyltransferase</keyword>
<dbReference type="InterPro" id="IPR003342">
    <property type="entry name" value="ArnT-like_N"/>
</dbReference>
<dbReference type="UniPathway" id="UPA00378"/>
<evidence type="ECO:0000256" key="7">
    <source>
        <dbReference type="ARBA" id="ARBA00022692"/>
    </source>
</evidence>
<dbReference type="PROSITE" id="PS50919">
    <property type="entry name" value="MIR"/>
    <property type="match status" value="3"/>
</dbReference>
<comment type="similarity">
    <text evidence="3 14">Belongs to the glycosyltransferase 39 family.</text>
</comment>
<feature type="compositionally biased region" description="Basic and acidic residues" evidence="15">
    <location>
        <begin position="17"/>
        <end position="31"/>
    </location>
</feature>
<dbReference type="OrthoDB" id="292747at2759"/>
<feature type="domain" description="MIR" evidence="16">
    <location>
        <begin position="325"/>
        <end position="379"/>
    </location>
</feature>
<comment type="catalytic activity">
    <reaction evidence="13 14">
        <text>a di-trans,poly-cis-dolichyl beta-D-mannosyl phosphate + L-seryl-[protein] = 3-O-(alpha-D-mannosyl)-L-seryl-[protein] + a di-trans,poly-cis-dolichyl phosphate + H(+)</text>
        <dbReference type="Rhea" id="RHEA:17377"/>
        <dbReference type="Rhea" id="RHEA-COMP:9863"/>
        <dbReference type="Rhea" id="RHEA-COMP:13546"/>
        <dbReference type="Rhea" id="RHEA-COMP:19498"/>
        <dbReference type="Rhea" id="RHEA-COMP:19501"/>
        <dbReference type="ChEBI" id="CHEBI:15378"/>
        <dbReference type="ChEBI" id="CHEBI:29999"/>
        <dbReference type="ChEBI" id="CHEBI:57683"/>
        <dbReference type="ChEBI" id="CHEBI:58211"/>
        <dbReference type="ChEBI" id="CHEBI:137321"/>
        <dbReference type="EC" id="2.4.1.109"/>
    </reaction>
</comment>
<dbReference type="Gene3D" id="2.80.10.50">
    <property type="match status" value="1"/>
</dbReference>
<comment type="pathway">
    <text evidence="2 14">Protein modification; protein glycosylation.</text>
</comment>
<feature type="transmembrane region" description="Helical" evidence="14">
    <location>
        <begin position="272"/>
        <end position="291"/>
    </location>
</feature>
<evidence type="ECO:0000256" key="10">
    <source>
        <dbReference type="ARBA" id="ARBA00022989"/>
    </source>
</evidence>
<comment type="function">
    <text evidence="14">Transfers mannose from Dol-P-mannose to Ser or Thr residues on proteins.</text>
</comment>
<dbReference type="GO" id="GO:0005789">
    <property type="term" value="C:endoplasmic reticulum membrane"/>
    <property type="evidence" value="ECO:0007669"/>
    <property type="project" value="UniProtKB-SubCell"/>
</dbReference>
<reference evidence="17" key="2">
    <citation type="journal article" name="BMC Genomics">
        <title>New genome assemblies reveal patterns of domestication and adaptation across Brettanomyces (Dekkera) species.</title>
        <authorList>
            <person name="Roach M.J."/>
            <person name="Borneman A.R."/>
        </authorList>
    </citation>
    <scope>NUCLEOTIDE SEQUENCE</scope>
    <source>
        <strain evidence="17">UCD 2041</strain>
    </source>
</reference>
<dbReference type="InterPro" id="IPR036300">
    <property type="entry name" value="MIR_dom_sf"/>
</dbReference>
<evidence type="ECO:0000256" key="2">
    <source>
        <dbReference type="ARBA" id="ARBA00004922"/>
    </source>
</evidence>
<comment type="catalytic activity">
    <reaction evidence="12 14">
        <text>a di-trans,poly-cis-dolichyl beta-D-mannosyl phosphate + L-threonyl-[protein] = 3-O-(alpha-D-mannosyl)-L-threonyl-[protein] + a di-trans,poly-cis-dolichyl phosphate + H(+)</text>
        <dbReference type="Rhea" id="RHEA:53396"/>
        <dbReference type="Rhea" id="RHEA-COMP:11060"/>
        <dbReference type="Rhea" id="RHEA-COMP:13547"/>
        <dbReference type="Rhea" id="RHEA-COMP:19498"/>
        <dbReference type="Rhea" id="RHEA-COMP:19501"/>
        <dbReference type="ChEBI" id="CHEBI:15378"/>
        <dbReference type="ChEBI" id="CHEBI:30013"/>
        <dbReference type="ChEBI" id="CHEBI:57683"/>
        <dbReference type="ChEBI" id="CHEBI:58211"/>
        <dbReference type="ChEBI" id="CHEBI:137323"/>
        <dbReference type="EC" id="2.4.1.109"/>
    </reaction>
</comment>
<reference evidence="17" key="1">
    <citation type="submission" date="2020-10" db="EMBL/GenBank/DDBJ databases">
        <authorList>
            <person name="Palmer J.M."/>
        </authorList>
    </citation>
    <scope>NUCLEOTIDE SEQUENCE</scope>
    <source>
        <strain evidence="17">UCD 2041</strain>
    </source>
</reference>
<dbReference type="Proteomes" id="UP000663131">
    <property type="component" value="Chromosome 9"/>
</dbReference>
<feature type="transmembrane region" description="Helical" evidence="14">
    <location>
        <begin position="162"/>
        <end position="184"/>
    </location>
</feature>
<dbReference type="RefSeq" id="XP_041138456.1">
    <property type="nucleotide sequence ID" value="XM_041280665.1"/>
</dbReference>
<dbReference type="EC" id="2.4.1.109" evidence="4 14"/>
<sequence length="778" mass="91262">MAHLRHRREQRPATVQNEREEKLDVKQESDSPYEKAKRANFVRNYLEPVLGPLLLTAVAFYLRSYHLAENKHVIWDEAHFAKFGAFYNRHEFYHDVHPPLGKMLCGLSEYLSGFNNSKFMFESGKSYPRDINIKQMRLFQVVFSTLVVPMCYYTCKQMQLSLWSTYLISLNACFEISFIVLGKFVLLDNFLIFFITASFMCFSRVFNLRKREGSRLWKVWMLLTGVSIGCACSVKWVGLFVTAVIGLYVILDLWIKFWDTQHFTWKKYSRCWAYRIIYLIIVPIMMYLLFFKIHYALLYKPGTGSGSMSTLFQVNLRQTDIGDQPRLVKLDNTVTIRSQGPSPNLLHSHPQLYPDGSNQHQVTTYGYKDTNNVWTFRPAREDWSYTDYLKDGDVIRLKHTNTAANLHSHEIHGHVSPEFYEVSGYGDEAIGDEKDDWVFEVMDQIHSSNTTYANVNEQDPEYFDYIHPVSTSFRLRHKYLGCYLATTGKAYPAWGFKQGEVICKPAAPKDSFRARFDKSTWWNIESVEKSNVPVDHEYKYPKSSFLDDFLMTQRAMMASNNGLIPDDDKDDVISSSWWEWPLLRGGIRMSSWSSYERRYYMFDSPFVMWSTTAAVLVFVLIMLRLAILWQRQTLFLDESTTSRLLITGVAPFLAWFIHYLPFIIMGRVTYFHHYTPALYFAIFIAAFVVDYLTHGFNKYLKASIYISLYSMLLYFFYLFGPTALGMTGRVDSYKYINWFHEWTMSEYAPFSIEAIWEHTRDDLIDTYKYVKSLVPLKA</sequence>
<feature type="transmembrane region" description="Helical" evidence="14">
    <location>
        <begin position="644"/>
        <end position="665"/>
    </location>
</feature>
<dbReference type="SMART" id="SM00472">
    <property type="entry name" value="MIR"/>
    <property type="match status" value="3"/>
</dbReference>
<keyword evidence="6 14" id="KW-0808">Transferase</keyword>
<dbReference type="InterPro" id="IPR027005">
    <property type="entry name" value="PMT-like"/>
</dbReference>
<dbReference type="EMBL" id="CP063137">
    <property type="protein sequence ID" value="QOU21963.1"/>
    <property type="molecule type" value="Genomic_DNA"/>
</dbReference>
<evidence type="ECO:0000256" key="14">
    <source>
        <dbReference type="RuleBase" id="RU367007"/>
    </source>
</evidence>
<organism evidence="17 18">
    <name type="scientific">Dekkera bruxellensis</name>
    <name type="common">Brettanomyces custersii</name>
    <dbReference type="NCBI Taxonomy" id="5007"/>
    <lineage>
        <taxon>Eukaryota</taxon>
        <taxon>Fungi</taxon>
        <taxon>Dikarya</taxon>
        <taxon>Ascomycota</taxon>
        <taxon>Saccharomycotina</taxon>
        <taxon>Pichiomycetes</taxon>
        <taxon>Pichiales</taxon>
        <taxon>Pichiaceae</taxon>
        <taxon>Brettanomyces</taxon>
    </lineage>
</organism>
<evidence type="ECO:0000256" key="13">
    <source>
        <dbReference type="ARBA" id="ARBA00045102"/>
    </source>
</evidence>
<keyword evidence="10 14" id="KW-1133">Transmembrane helix</keyword>
<evidence type="ECO:0000313" key="17">
    <source>
        <dbReference type="EMBL" id="QOU21963.1"/>
    </source>
</evidence>
<evidence type="ECO:0000313" key="18">
    <source>
        <dbReference type="Proteomes" id="UP000663131"/>
    </source>
</evidence>
<dbReference type="Pfam" id="PF02366">
    <property type="entry name" value="PMT"/>
    <property type="match status" value="1"/>
</dbReference>
<feature type="transmembrane region" description="Helical" evidence="14">
    <location>
        <begin position="606"/>
        <end position="629"/>
    </location>
</feature>
<comment type="subcellular location">
    <subcellularLocation>
        <location evidence="1 14">Endoplasmic reticulum membrane</location>
        <topology evidence="1 14">Multi-pass membrane protein</topology>
    </subcellularLocation>
</comment>
<evidence type="ECO:0000256" key="12">
    <source>
        <dbReference type="ARBA" id="ARBA00045085"/>
    </source>
</evidence>
<dbReference type="SUPFAM" id="SSF82109">
    <property type="entry name" value="MIR domain"/>
    <property type="match status" value="1"/>
</dbReference>
<feature type="domain" description="MIR" evidence="16">
    <location>
        <begin position="386"/>
        <end position="442"/>
    </location>
</feature>
<evidence type="ECO:0000256" key="11">
    <source>
        <dbReference type="ARBA" id="ARBA00023136"/>
    </source>
</evidence>
<feature type="region of interest" description="Disordered" evidence="15">
    <location>
        <begin position="1"/>
        <end position="31"/>
    </location>
</feature>
<dbReference type="GeneID" id="64574051"/>
<evidence type="ECO:0000256" key="8">
    <source>
        <dbReference type="ARBA" id="ARBA00022737"/>
    </source>
</evidence>
<keyword evidence="11 14" id="KW-0472">Membrane</keyword>
<gene>
    <name evidence="17" type="ORF">BRETT_002127</name>
</gene>
<evidence type="ECO:0000256" key="1">
    <source>
        <dbReference type="ARBA" id="ARBA00004477"/>
    </source>
</evidence>
<protein>
    <recommendedName>
        <fullName evidence="4 14">Dolichyl-phosphate-mannose--protein mannosyltransferase</fullName>
        <ecNumber evidence="4 14">2.4.1.109</ecNumber>
    </recommendedName>
</protein>
<keyword evidence="9 14" id="KW-0256">Endoplasmic reticulum</keyword>
<name>A0A871R612_DEKBR</name>
<feature type="transmembrane region" description="Helical" evidence="14">
    <location>
        <begin position="219"/>
        <end position="250"/>
    </location>
</feature>
<evidence type="ECO:0000256" key="15">
    <source>
        <dbReference type="SAM" id="MobiDB-lite"/>
    </source>
</evidence>
<evidence type="ECO:0000256" key="9">
    <source>
        <dbReference type="ARBA" id="ARBA00022824"/>
    </source>
</evidence>
<dbReference type="KEGG" id="bbrx:BRETT_002127"/>
<evidence type="ECO:0000256" key="5">
    <source>
        <dbReference type="ARBA" id="ARBA00022676"/>
    </source>
</evidence>
<feature type="transmembrane region" description="Helical" evidence="14">
    <location>
        <begin position="677"/>
        <end position="696"/>
    </location>
</feature>
<evidence type="ECO:0000259" key="16">
    <source>
        <dbReference type="PROSITE" id="PS50919"/>
    </source>
</evidence>
<dbReference type="PANTHER" id="PTHR10050:SF52">
    <property type="entry name" value="DOLICHYL-PHOSPHATE-MANNOSE--PROTEIN MANNOSYLTRANSFERASE 6"/>
    <property type="match status" value="1"/>
</dbReference>
<feature type="domain" description="MIR" evidence="16">
    <location>
        <begin position="463"/>
        <end position="527"/>
    </location>
</feature>
<proteinExistence type="inferred from homology"/>
<accession>A0A871R612</accession>
<dbReference type="Pfam" id="PF02815">
    <property type="entry name" value="MIR"/>
    <property type="match status" value="1"/>
</dbReference>
<evidence type="ECO:0000256" key="6">
    <source>
        <dbReference type="ARBA" id="ARBA00022679"/>
    </source>
</evidence>
<keyword evidence="7 14" id="KW-0812">Transmembrane</keyword>
<dbReference type="AlphaFoldDB" id="A0A871R612"/>
<dbReference type="PANTHER" id="PTHR10050">
    <property type="entry name" value="DOLICHYL-PHOSPHATE-MANNOSE--PROTEIN MANNOSYLTRANSFERASE"/>
    <property type="match status" value="1"/>
</dbReference>
<dbReference type="Pfam" id="PF16192">
    <property type="entry name" value="PMT_4TMC"/>
    <property type="match status" value="1"/>
</dbReference>
<evidence type="ECO:0000256" key="3">
    <source>
        <dbReference type="ARBA" id="ARBA00007222"/>
    </source>
</evidence>
<feature type="transmembrane region" description="Helical" evidence="14">
    <location>
        <begin position="190"/>
        <end position="207"/>
    </location>
</feature>